<keyword evidence="3" id="KW-1185">Reference proteome</keyword>
<sequence>MLMAALVGSSFMPRNNLVVSIPISKPHHQKPLIITCAKPSRPPRSKGKPPQTNSVLKVAERSLAAESVSAIRRVNDVAEDKNNNNTSTKVEYSANSSIVQAEVSNN</sequence>
<organism evidence="2 3">
    <name type="scientific">Xanthoceras sorbifolium</name>
    <dbReference type="NCBI Taxonomy" id="99658"/>
    <lineage>
        <taxon>Eukaryota</taxon>
        <taxon>Viridiplantae</taxon>
        <taxon>Streptophyta</taxon>
        <taxon>Embryophyta</taxon>
        <taxon>Tracheophyta</taxon>
        <taxon>Spermatophyta</taxon>
        <taxon>Magnoliopsida</taxon>
        <taxon>eudicotyledons</taxon>
        <taxon>Gunneridae</taxon>
        <taxon>Pentapetalae</taxon>
        <taxon>rosids</taxon>
        <taxon>malvids</taxon>
        <taxon>Sapindales</taxon>
        <taxon>Sapindaceae</taxon>
        <taxon>Xanthoceroideae</taxon>
        <taxon>Xanthoceras</taxon>
    </lineage>
</organism>
<reference evidence="2 3" key="1">
    <citation type="submission" date="2021-02" db="EMBL/GenBank/DDBJ databases">
        <title>Plant Genome Project.</title>
        <authorList>
            <person name="Zhang R.-G."/>
        </authorList>
    </citation>
    <scope>NUCLEOTIDE SEQUENCE [LARGE SCALE GENOMIC DNA]</scope>
    <source>
        <tissue evidence="2">Leaves</tissue>
    </source>
</reference>
<comment type="caution">
    <text evidence="2">The sequence shown here is derived from an EMBL/GenBank/DDBJ whole genome shotgun (WGS) entry which is preliminary data.</text>
</comment>
<dbReference type="EMBL" id="JAFEMO010000015">
    <property type="protein sequence ID" value="KAH7543992.1"/>
    <property type="molecule type" value="Genomic_DNA"/>
</dbReference>
<name>A0ABQ8H198_9ROSI</name>
<evidence type="ECO:0000256" key="1">
    <source>
        <dbReference type="SAM" id="MobiDB-lite"/>
    </source>
</evidence>
<proteinExistence type="predicted"/>
<feature type="region of interest" description="Disordered" evidence="1">
    <location>
        <begin position="76"/>
        <end position="106"/>
    </location>
</feature>
<gene>
    <name evidence="2" type="ORF">JRO89_XS15G0079700</name>
</gene>
<protein>
    <submittedName>
        <fullName evidence="2">Uncharacterized protein</fullName>
    </submittedName>
</protein>
<evidence type="ECO:0000313" key="2">
    <source>
        <dbReference type="EMBL" id="KAH7543992.1"/>
    </source>
</evidence>
<feature type="compositionally biased region" description="Polar residues" evidence="1">
    <location>
        <begin position="83"/>
        <end position="106"/>
    </location>
</feature>
<accession>A0ABQ8H198</accession>
<dbReference type="Proteomes" id="UP000827721">
    <property type="component" value="Unassembled WGS sequence"/>
</dbReference>
<evidence type="ECO:0000313" key="3">
    <source>
        <dbReference type="Proteomes" id="UP000827721"/>
    </source>
</evidence>